<keyword evidence="2" id="KW-1185">Reference proteome</keyword>
<reference evidence="1" key="1">
    <citation type="submission" date="2019-08" db="EMBL/GenBank/DDBJ databases">
        <title>Genome sequence of Clostridiales bacterium MT110.</title>
        <authorList>
            <person name="Cao J."/>
        </authorList>
    </citation>
    <scope>NUCLEOTIDE SEQUENCE</scope>
    <source>
        <strain evidence="1">MT110</strain>
    </source>
</reference>
<name>A0ACD1A9W2_9FIRM</name>
<sequence>MNLLTHITMAEIIYEQVKNQLPLDKNAFVFGNIKPDLTRKLLRSAHIMDHYLIHVSNQTKVLMRGELPPKELSYELGKLCHYVCDFFCKYHLNYDLFTLYGNHFFYEWKLDFHLRTADYRKWKPLYTIEESRSVADFIFDMRRAYLSEKNTDDKDVRYAVSASIWLCQSVFHFLLEDSRELENQHLQANSVLPMAGGQ</sequence>
<accession>A0ACD1A9W2</accession>
<evidence type="ECO:0000313" key="2">
    <source>
        <dbReference type="Proteomes" id="UP000594014"/>
    </source>
</evidence>
<protein>
    <submittedName>
        <fullName evidence="1">Zinc dependent phospholipase C family protein</fullName>
    </submittedName>
</protein>
<dbReference type="EMBL" id="CP042469">
    <property type="protein sequence ID" value="QOX63147.1"/>
    <property type="molecule type" value="Genomic_DNA"/>
</dbReference>
<proteinExistence type="predicted"/>
<gene>
    <name evidence="1" type="ORF">FRZ06_07205</name>
</gene>
<evidence type="ECO:0000313" key="1">
    <source>
        <dbReference type="EMBL" id="QOX63147.1"/>
    </source>
</evidence>
<dbReference type="Proteomes" id="UP000594014">
    <property type="component" value="Chromosome"/>
</dbReference>
<organism evidence="1 2">
    <name type="scientific">Anoxybacterium hadale</name>
    <dbReference type="NCBI Taxonomy" id="3408580"/>
    <lineage>
        <taxon>Bacteria</taxon>
        <taxon>Bacillati</taxon>
        <taxon>Bacillota</taxon>
        <taxon>Clostridia</taxon>
        <taxon>Peptostreptococcales</taxon>
        <taxon>Anaerovoracaceae</taxon>
        <taxon>Anoxybacterium</taxon>
    </lineage>
</organism>